<sequence>MLSVPTWLVVLIGLLFNISAALITHFLIDEKTNQLNSLSMQMNNNEKEISLLWVQIEGVERKRETLYLLANQGQLNEVIATQFSRLLAYHLQEQLPLTDIQLVDNKIDAYQEDIRNDIDNKFFLNLELVELEMFLQSEVSRLRNWSIFLQMIGLSLILARDLTRKPT</sequence>
<dbReference type="RefSeq" id="WP_284205806.1">
    <property type="nucleotide sequence ID" value="NZ_BSPQ01000030.1"/>
</dbReference>
<evidence type="ECO:0000313" key="3">
    <source>
        <dbReference type="Proteomes" id="UP001157353"/>
    </source>
</evidence>
<feature type="transmembrane region" description="Helical" evidence="1">
    <location>
        <begin position="6"/>
        <end position="28"/>
    </location>
</feature>
<keyword evidence="1" id="KW-0812">Transmembrane</keyword>
<comment type="caution">
    <text evidence="2">The sequence shown here is derived from an EMBL/GenBank/DDBJ whole genome shotgun (WGS) entry which is preliminary data.</text>
</comment>
<evidence type="ECO:0000313" key="2">
    <source>
        <dbReference type="EMBL" id="GLS92669.1"/>
    </source>
</evidence>
<evidence type="ECO:0000256" key="1">
    <source>
        <dbReference type="SAM" id="Phobius"/>
    </source>
</evidence>
<organism evidence="2 3">
    <name type="scientific">Psychromonas marina</name>
    <dbReference type="NCBI Taxonomy" id="88364"/>
    <lineage>
        <taxon>Bacteria</taxon>
        <taxon>Pseudomonadati</taxon>
        <taxon>Pseudomonadota</taxon>
        <taxon>Gammaproteobacteria</taxon>
        <taxon>Alteromonadales</taxon>
        <taxon>Psychromonadaceae</taxon>
        <taxon>Psychromonas</taxon>
    </lineage>
</organism>
<name>A0ABQ6E5H1_9GAMM</name>
<accession>A0ABQ6E5H1</accession>
<keyword evidence="1" id="KW-1133">Transmembrane helix</keyword>
<evidence type="ECO:0008006" key="4">
    <source>
        <dbReference type="Google" id="ProtNLM"/>
    </source>
</evidence>
<dbReference type="Proteomes" id="UP001157353">
    <property type="component" value="Unassembled WGS sequence"/>
</dbReference>
<dbReference type="EMBL" id="BSPQ01000030">
    <property type="protein sequence ID" value="GLS92669.1"/>
    <property type="molecule type" value="Genomic_DNA"/>
</dbReference>
<keyword evidence="3" id="KW-1185">Reference proteome</keyword>
<proteinExistence type="predicted"/>
<gene>
    <name evidence="2" type="ORF">GCM10007916_37410</name>
</gene>
<protein>
    <recommendedName>
        <fullName evidence="4">DNA mismatch repair protein</fullName>
    </recommendedName>
</protein>
<reference evidence="3" key="1">
    <citation type="journal article" date="2019" name="Int. J. Syst. Evol. Microbiol.">
        <title>The Global Catalogue of Microorganisms (GCM) 10K type strain sequencing project: providing services to taxonomists for standard genome sequencing and annotation.</title>
        <authorList>
            <consortium name="The Broad Institute Genomics Platform"/>
            <consortium name="The Broad Institute Genome Sequencing Center for Infectious Disease"/>
            <person name="Wu L."/>
            <person name="Ma J."/>
        </authorList>
    </citation>
    <scope>NUCLEOTIDE SEQUENCE [LARGE SCALE GENOMIC DNA]</scope>
    <source>
        <strain evidence="3">NBRC 103166</strain>
    </source>
</reference>
<keyword evidence="1" id="KW-0472">Membrane</keyword>